<sequence>VLRPFPGLVVDPVWADRVTTGPYDAYSPTQRAAIAEANPYSFLNVTRSQEDVPPGLRDDIDGLIAECAGSMQRIYDVGAYVPHDAPSLFLYRLATADHVQTGIMGLVPVTEPGDRRVLRHEAVRPGRANLLTRHLLEVGMSSSPISLTYRTDDALDAVVAACCNDDPVLESTSDGVHQMVWAVSGATADTLANALGERPLYVTDGHHRLAAAVEARTRNPGLADDHPLQWTQAVLFPDAEMLVLPFHRRVGDRARRSADELVDALSGVGDLVPCPGIDEARPSGPGSVGVYLAGRWFSMDLPPASGRRAVDLLDVARLQDGVLAPVFGIEDPGSDPMIDYVPEPVGINALVERCDADSRVGFIVHATSVAEMMAVADEDGLMPPKSSYFEPKPRSGVFVRRLDRERSSGATTA</sequence>
<evidence type="ECO:0008006" key="2">
    <source>
        <dbReference type="Google" id="ProtNLM"/>
    </source>
</evidence>
<dbReference type="EMBL" id="UINC01003151">
    <property type="protein sequence ID" value="SVA03789.1"/>
    <property type="molecule type" value="Genomic_DNA"/>
</dbReference>
<gene>
    <name evidence="1" type="ORF">METZ01_LOCUS56643</name>
</gene>
<accession>A0A381SK17</accession>
<feature type="non-terminal residue" evidence="1">
    <location>
        <position position="1"/>
    </location>
</feature>
<proteinExistence type="predicted"/>
<protein>
    <recommendedName>
        <fullName evidence="2">DUF1015 domain-containing protein</fullName>
    </recommendedName>
</protein>
<dbReference type="InterPro" id="IPR008323">
    <property type="entry name" value="UCP033563"/>
</dbReference>
<reference evidence="1" key="1">
    <citation type="submission" date="2018-05" db="EMBL/GenBank/DDBJ databases">
        <authorList>
            <person name="Lanie J.A."/>
            <person name="Ng W.-L."/>
            <person name="Kazmierczak K.M."/>
            <person name="Andrzejewski T.M."/>
            <person name="Davidsen T.M."/>
            <person name="Wayne K.J."/>
            <person name="Tettelin H."/>
            <person name="Glass J.I."/>
            <person name="Rusch D."/>
            <person name="Podicherti R."/>
            <person name="Tsui H.-C.T."/>
            <person name="Winkler M.E."/>
        </authorList>
    </citation>
    <scope>NUCLEOTIDE SEQUENCE</scope>
</reference>
<dbReference type="Pfam" id="PF06245">
    <property type="entry name" value="DUF1015"/>
    <property type="match status" value="1"/>
</dbReference>
<organism evidence="1">
    <name type="scientific">marine metagenome</name>
    <dbReference type="NCBI Taxonomy" id="408172"/>
    <lineage>
        <taxon>unclassified sequences</taxon>
        <taxon>metagenomes</taxon>
        <taxon>ecological metagenomes</taxon>
    </lineage>
</organism>
<dbReference type="PANTHER" id="PTHR36454:SF1">
    <property type="entry name" value="DUF1015 DOMAIN-CONTAINING PROTEIN"/>
    <property type="match status" value="1"/>
</dbReference>
<evidence type="ECO:0000313" key="1">
    <source>
        <dbReference type="EMBL" id="SVA03789.1"/>
    </source>
</evidence>
<dbReference type="PANTHER" id="PTHR36454">
    <property type="entry name" value="LMO2823 PROTEIN"/>
    <property type="match status" value="1"/>
</dbReference>
<name>A0A381SK17_9ZZZZ</name>
<dbReference type="AlphaFoldDB" id="A0A381SK17"/>